<dbReference type="Gene3D" id="2.60.40.3760">
    <property type="match status" value="4"/>
</dbReference>
<reference evidence="1 2" key="1">
    <citation type="submission" date="2016-10" db="EMBL/GenBank/DDBJ databases">
        <title>Paenibacillus species isolates.</title>
        <authorList>
            <person name="Beno S.M."/>
        </authorList>
    </citation>
    <scope>NUCLEOTIDE SEQUENCE [LARGE SCALE GENOMIC DNA]</scope>
    <source>
        <strain evidence="1 2">FSL H7-0604</strain>
    </source>
</reference>
<dbReference type="EMBL" id="MKQP01000040">
    <property type="protein sequence ID" value="OMD26778.1"/>
    <property type="molecule type" value="Genomic_DNA"/>
</dbReference>
<dbReference type="Pfam" id="PF08481">
    <property type="entry name" value="GBS_Bsp-like"/>
    <property type="match status" value="4"/>
</dbReference>
<proteinExistence type="predicted"/>
<accession>A0A1R0X1V8</accession>
<comment type="caution">
    <text evidence="1">The sequence shown here is derived from an EMBL/GenBank/DDBJ whole genome shotgun (WGS) entry which is preliminary data.</text>
</comment>
<organism evidence="1 2">
    <name type="scientific">Paenibacillus odorifer</name>
    <dbReference type="NCBI Taxonomy" id="189426"/>
    <lineage>
        <taxon>Bacteria</taxon>
        <taxon>Bacillati</taxon>
        <taxon>Bacillota</taxon>
        <taxon>Bacilli</taxon>
        <taxon>Bacillales</taxon>
        <taxon>Paenibacillaceae</taxon>
        <taxon>Paenibacillus</taxon>
    </lineage>
</organism>
<sequence>MPGTSQNENVYIYNQGRLETKIMSDNSMINYSFDGNGNLLKQIKGYSAKPYLFSSSAVSYDIYIKGVPENIQQVHFPTWNELDTQAEWIVGEKITKGVWKGTVVFARHTGQIGTYTTHVYADGKLVTDLLAQVKETVKTIAPQEASLVDGFYEVYVEGIARNVREVRFPTWTENEWQDDLVNPWIIGEKVNDTTWKIRVLFSKHNFEKGNYITHFYSFDKYGTMTLLGGTSVNVEGGTGGAKETDISGVSYDVFIYGLDSTVQEVRFPSWTANLGQDDIEWIEGVKVANGVWKGTIVYSKHNSEIGKYITHVYADGKLSGSWEFEVKQELKVKAPQEIYFSSGGSYEILVEGIPSNVIEVEFPTWTINNEQDDLVWGKGERMSKDSWRIRIPFSAHNNEGGSYVTHIYSHDSYGNSLNIAGVVVNVKK</sequence>
<dbReference type="InterPro" id="IPR013688">
    <property type="entry name" value="GBS_Bsp-like"/>
</dbReference>
<dbReference type="Proteomes" id="UP000187465">
    <property type="component" value="Unassembled WGS sequence"/>
</dbReference>
<evidence type="ECO:0000313" key="1">
    <source>
        <dbReference type="EMBL" id="OMD26778.1"/>
    </source>
</evidence>
<name>A0A1R0X1V8_9BACL</name>
<dbReference type="AlphaFoldDB" id="A0A1R0X1V8"/>
<protein>
    <recommendedName>
        <fullName evidence="3">N-acetylmuramoyl-L-alanine amidase</fullName>
    </recommendedName>
</protein>
<evidence type="ECO:0008006" key="3">
    <source>
        <dbReference type="Google" id="ProtNLM"/>
    </source>
</evidence>
<gene>
    <name evidence="1" type="ORF">BJP51_26670</name>
</gene>
<evidence type="ECO:0000313" key="2">
    <source>
        <dbReference type="Proteomes" id="UP000187465"/>
    </source>
</evidence>